<dbReference type="EMBL" id="CP093346">
    <property type="protein sequence ID" value="WOG96074.1"/>
    <property type="molecule type" value="Genomic_DNA"/>
</dbReference>
<reference evidence="1" key="1">
    <citation type="journal article" date="2016" name="Nat. Genet.">
        <title>A high-quality carrot genome assembly provides new insights into carotenoid accumulation and asterid genome evolution.</title>
        <authorList>
            <person name="Iorizzo M."/>
            <person name="Ellison S."/>
            <person name="Senalik D."/>
            <person name="Zeng P."/>
            <person name="Satapoomin P."/>
            <person name="Huang J."/>
            <person name="Bowman M."/>
            <person name="Iovene M."/>
            <person name="Sanseverino W."/>
            <person name="Cavagnaro P."/>
            <person name="Yildiz M."/>
            <person name="Macko-Podgorni A."/>
            <person name="Moranska E."/>
            <person name="Grzebelus E."/>
            <person name="Grzebelus D."/>
            <person name="Ashrafi H."/>
            <person name="Zheng Z."/>
            <person name="Cheng S."/>
            <person name="Spooner D."/>
            <person name="Van Deynze A."/>
            <person name="Simon P."/>
        </authorList>
    </citation>
    <scope>NUCLEOTIDE SEQUENCE</scope>
    <source>
        <tissue evidence="1">Leaf</tissue>
    </source>
</reference>
<dbReference type="AlphaFoldDB" id="A0A165AC16"/>
<organism evidence="1 2">
    <name type="scientific">Daucus carota subsp. sativus</name>
    <name type="common">Carrot</name>
    <dbReference type="NCBI Taxonomy" id="79200"/>
    <lineage>
        <taxon>Eukaryota</taxon>
        <taxon>Viridiplantae</taxon>
        <taxon>Streptophyta</taxon>
        <taxon>Embryophyta</taxon>
        <taxon>Tracheophyta</taxon>
        <taxon>Spermatophyta</taxon>
        <taxon>Magnoliopsida</taxon>
        <taxon>eudicotyledons</taxon>
        <taxon>Gunneridae</taxon>
        <taxon>Pentapetalae</taxon>
        <taxon>asterids</taxon>
        <taxon>campanulids</taxon>
        <taxon>Apiales</taxon>
        <taxon>Apiaceae</taxon>
        <taxon>Apioideae</taxon>
        <taxon>Scandiceae</taxon>
        <taxon>Daucinae</taxon>
        <taxon>Daucus</taxon>
        <taxon>Daucus sect. Daucus</taxon>
    </lineage>
</organism>
<proteinExistence type="predicted"/>
<dbReference type="Proteomes" id="UP000077755">
    <property type="component" value="Chromosome 4"/>
</dbReference>
<dbReference type="Gramene" id="KZM97273">
    <property type="protein sequence ID" value="KZM97273"/>
    <property type="gene ID" value="DCAR_015365"/>
</dbReference>
<evidence type="ECO:0000313" key="1">
    <source>
        <dbReference type="EMBL" id="WOG96074.1"/>
    </source>
</evidence>
<evidence type="ECO:0000313" key="2">
    <source>
        <dbReference type="Proteomes" id="UP000077755"/>
    </source>
</evidence>
<reference evidence="1" key="2">
    <citation type="submission" date="2022-03" db="EMBL/GenBank/DDBJ databases">
        <title>Draft title - Genomic analysis of global carrot germplasm unveils the trajectory of domestication and the origin of high carotenoid orange carrot.</title>
        <authorList>
            <person name="Iorizzo M."/>
            <person name="Ellison S."/>
            <person name="Senalik D."/>
            <person name="Macko-Podgorni A."/>
            <person name="Grzebelus D."/>
            <person name="Bostan H."/>
            <person name="Rolling W."/>
            <person name="Curaba J."/>
            <person name="Simon P."/>
        </authorList>
    </citation>
    <scope>NUCLEOTIDE SEQUENCE</scope>
    <source>
        <tissue evidence="1">Leaf</tissue>
    </source>
</reference>
<sequence>MMLRLIGYLLLLKVEDKCNNQGFWPPRVPGAARQLYLHAFVLRVKGECDGRWNFIVIARGSEHNATL</sequence>
<gene>
    <name evidence="1" type="ORF">DCAR_0415404</name>
</gene>
<protein>
    <submittedName>
        <fullName evidence="1">Uncharacterized protein</fullName>
    </submittedName>
</protein>
<name>A0A165AC16_DAUCS</name>
<accession>A0A165AC16</accession>
<keyword evidence="2" id="KW-1185">Reference proteome</keyword>